<accession>A0A9D4YYA8</accession>
<proteinExistence type="predicted"/>
<reference evidence="10" key="1">
    <citation type="journal article" date="2019" name="Plant J.">
        <title>Chlorella vulgaris genome assembly and annotation reveals the molecular basis for metabolic acclimation to high light conditions.</title>
        <authorList>
            <person name="Cecchin M."/>
            <person name="Marcolungo L."/>
            <person name="Rossato M."/>
            <person name="Girolomoni L."/>
            <person name="Cosentino E."/>
            <person name="Cuine S."/>
            <person name="Li-Beisson Y."/>
            <person name="Delledonne M."/>
            <person name="Ballottari M."/>
        </authorList>
    </citation>
    <scope>NUCLEOTIDE SEQUENCE</scope>
    <source>
        <strain evidence="10">211/11P</strain>
    </source>
</reference>
<dbReference type="InterPro" id="IPR039753">
    <property type="entry name" value="RG7MT1"/>
</dbReference>
<dbReference type="GO" id="GO:0003723">
    <property type="term" value="F:RNA binding"/>
    <property type="evidence" value="ECO:0007669"/>
    <property type="project" value="UniProtKB-KW"/>
</dbReference>
<feature type="domain" description="MRNA cap 0 methyltransferase" evidence="9">
    <location>
        <begin position="64"/>
        <end position="311"/>
    </location>
</feature>
<evidence type="ECO:0000259" key="9">
    <source>
        <dbReference type="PROSITE" id="PS51562"/>
    </source>
</evidence>
<keyword evidence="4" id="KW-0949">S-adenosyl-L-methionine</keyword>
<keyword evidence="5" id="KW-0694">RNA-binding</keyword>
<dbReference type="PROSITE" id="PS51562">
    <property type="entry name" value="RNA_CAP0_MT"/>
    <property type="match status" value="1"/>
</dbReference>
<comment type="caution">
    <text evidence="10">The sequence shown here is derived from an EMBL/GenBank/DDBJ whole genome shotgun (WGS) entry which is preliminary data.</text>
</comment>
<evidence type="ECO:0000256" key="4">
    <source>
        <dbReference type="ARBA" id="ARBA00022691"/>
    </source>
</evidence>
<organism evidence="10 11">
    <name type="scientific">Chlorella vulgaris</name>
    <name type="common">Green alga</name>
    <dbReference type="NCBI Taxonomy" id="3077"/>
    <lineage>
        <taxon>Eukaryota</taxon>
        <taxon>Viridiplantae</taxon>
        <taxon>Chlorophyta</taxon>
        <taxon>core chlorophytes</taxon>
        <taxon>Trebouxiophyceae</taxon>
        <taxon>Chlorellales</taxon>
        <taxon>Chlorellaceae</taxon>
        <taxon>Chlorella clade</taxon>
        <taxon>Chlorella</taxon>
    </lineage>
</organism>
<dbReference type="AlphaFoldDB" id="A0A9D4YYA8"/>
<evidence type="ECO:0000313" key="10">
    <source>
        <dbReference type="EMBL" id="KAI3432533.1"/>
    </source>
</evidence>
<dbReference type="Gene3D" id="3.40.50.150">
    <property type="entry name" value="Vaccinia Virus protein VP39"/>
    <property type="match status" value="1"/>
</dbReference>
<dbReference type="Pfam" id="PF03291">
    <property type="entry name" value="mRNA_G-N7_MeTrfase"/>
    <property type="match status" value="1"/>
</dbReference>
<dbReference type="PANTHER" id="PTHR12189:SF2">
    <property type="entry name" value="MRNA CAP GUANINE-N7 METHYLTRANSFERASE"/>
    <property type="match status" value="1"/>
</dbReference>
<evidence type="ECO:0000256" key="2">
    <source>
        <dbReference type="ARBA" id="ARBA00022603"/>
    </source>
</evidence>
<dbReference type="Proteomes" id="UP001055712">
    <property type="component" value="Unassembled WGS sequence"/>
</dbReference>
<keyword evidence="3" id="KW-0808">Transferase</keyword>
<dbReference type="EC" id="2.1.1.56" evidence="1"/>
<evidence type="ECO:0000256" key="3">
    <source>
        <dbReference type="ARBA" id="ARBA00022679"/>
    </source>
</evidence>
<dbReference type="CDD" id="cd02440">
    <property type="entry name" value="AdoMet_MTases"/>
    <property type="match status" value="1"/>
</dbReference>
<keyword evidence="6" id="KW-0507">mRNA processing</keyword>
<evidence type="ECO:0000313" key="11">
    <source>
        <dbReference type="Proteomes" id="UP001055712"/>
    </source>
</evidence>
<sequence length="314" mass="34306">MTGDSVGSGNHPLLPDERHHHPTITTTAININVVGLNITNGQENTGRMTPEEHYDSKAELVDRGERSKLRNFHNEAKRVLLGIFAKRAASLLDIACGRGGDVHKWSMLAINRAHGLDISSRSVQEARERTAAARYAFTFSVADLSKPLQVEPTHAAVTCFFALHYFFGSEECAGQVLENVANALRPGGVFVGVTMSGRQVLERIKVSGTFDNGTVRLAPRWQGAPQCFGSAYNCSIRDTIVEGSETAEYLVFQNVLEGLAAAHGLEPIHDWGPDARKICVGEGAWRRLRPPYTGPMAECTDLYAAFAFRKVTPS</sequence>
<dbReference type="GO" id="GO:0005634">
    <property type="term" value="C:nucleus"/>
    <property type="evidence" value="ECO:0007669"/>
    <property type="project" value="TreeGrafter"/>
</dbReference>
<dbReference type="InterPro" id="IPR029063">
    <property type="entry name" value="SAM-dependent_MTases_sf"/>
</dbReference>
<protein>
    <recommendedName>
        <fullName evidence="1">mRNA (guanine-N(7))-methyltransferase</fullName>
        <ecNumber evidence="1">2.1.1.56</ecNumber>
    </recommendedName>
</protein>
<gene>
    <name evidence="10" type="ORF">D9Q98_004082</name>
</gene>
<dbReference type="EMBL" id="SIDB01000005">
    <property type="protein sequence ID" value="KAI3432533.1"/>
    <property type="molecule type" value="Genomic_DNA"/>
</dbReference>
<dbReference type="OrthoDB" id="10248867at2759"/>
<dbReference type="SUPFAM" id="SSF53335">
    <property type="entry name" value="S-adenosyl-L-methionine-dependent methyltransferases"/>
    <property type="match status" value="1"/>
</dbReference>
<evidence type="ECO:0000256" key="5">
    <source>
        <dbReference type="ARBA" id="ARBA00022884"/>
    </source>
</evidence>
<dbReference type="InterPro" id="IPR004971">
    <property type="entry name" value="mRNA_G-N7_MeTrfase_dom"/>
</dbReference>
<dbReference type="PANTHER" id="PTHR12189">
    <property type="entry name" value="MRNA GUANINE-7- METHYLTRANSFERASE"/>
    <property type="match status" value="1"/>
</dbReference>
<evidence type="ECO:0000256" key="6">
    <source>
        <dbReference type="ARBA" id="ARBA00023042"/>
    </source>
</evidence>
<evidence type="ECO:0000256" key="7">
    <source>
        <dbReference type="ARBA" id="ARBA00044712"/>
    </source>
</evidence>
<comment type="catalytic activity">
    <reaction evidence="7">
        <text>a 5'-end (5'-triphosphoguanosine)-ribonucleoside in mRNA + S-adenosyl-L-methionine = a 5'-end (N(7)-methyl 5'-triphosphoguanosine)-ribonucleoside in mRNA + S-adenosyl-L-homocysteine</text>
        <dbReference type="Rhea" id="RHEA:67008"/>
        <dbReference type="Rhea" id="RHEA-COMP:17166"/>
        <dbReference type="Rhea" id="RHEA-COMP:17167"/>
        <dbReference type="ChEBI" id="CHEBI:57856"/>
        <dbReference type="ChEBI" id="CHEBI:59789"/>
        <dbReference type="ChEBI" id="CHEBI:156461"/>
        <dbReference type="ChEBI" id="CHEBI:167617"/>
        <dbReference type="EC" id="2.1.1.56"/>
    </reaction>
</comment>
<name>A0A9D4YYA8_CHLVU</name>
<dbReference type="GO" id="GO:0004482">
    <property type="term" value="F:mRNA 5'-cap (guanine-N7-)-methyltransferase activity"/>
    <property type="evidence" value="ECO:0007669"/>
    <property type="project" value="UniProtKB-EC"/>
</dbReference>
<keyword evidence="6" id="KW-0506">mRNA capping</keyword>
<evidence type="ECO:0000256" key="1">
    <source>
        <dbReference type="ARBA" id="ARBA00011926"/>
    </source>
</evidence>
<reference evidence="10" key="2">
    <citation type="submission" date="2020-11" db="EMBL/GenBank/DDBJ databases">
        <authorList>
            <person name="Cecchin M."/>
            <person name="Marcolungo L."/>
            <person name="Rossato M."/>
            <person name="Girolomoni L."/>
            <person name="Cosentino E."/>
            <person name="Cuine S."/>
            <person name="Li-Beisson Y."/>
            <person name="Delledonne M."/>
            <person name="Ballottari M."/>
        </authorList>
    </citation>
    <scope>NUCLEOTIDE SEQUENCE</scope>
    <source>
        <strain evidence="10">211/11P</strain>
        <tissue evidence="10">Whole cell</tissue>
    </source>
</reference>
<keyword evidence="11" id="KW-1185">Reference proteome</keyword>
<keyword evidence="2" id="KW-0489">Methyltransferase</keyword>
<evidence type="ECO:0000256" key="8">
    <source>
        <dbReference type="SAM" id="MobiDB-lite"/>
    </source>
</evidence>
<feature type="region of interest" description="Disordered" evidence="8">
    <location>
        <begin position="1"/>
        <end position="21"/>
    </location>
</feature>